<dbReference type="PANTHER" id="PTHR31297:SF41">
    <property type="entry name" value="ENDOGLUCANASE, PUTATIVE (AFU_ORTHOLOGUE AFUA_5G01830)-RELATED"/>
    <property type="match status" value="1"/>
</dbReference>
<dbReference type="SUPFAM" id="SSF51445">
    <property type="entry name" value="(Trans)glycosidases"/>
    <property type="match status" value="1"/>
</dbReference>
<evidence type="ECO:0000256" key="5">
    <source>
        <dbReference type="ARBA" id="ARBA00023326"/>
    </source>
</evidence>
<dbReference type="GO" id="GO:0009251">
    <property type="term" value="P:glucan catabolic process"/>
    <property type="evidence" value="ECO:0007669"/>
    <property type="project" value="TreeGrafter"/>
</dbReference>
<reference evidence="9" key="1">
    <citation type="submission" date="2021-02" db="EMBL/GenBank/DDBJ databases">
        <authorList>
            <person name="Nowell W R."/>
        </authorList>
    </citation>
    <scope>NUCLEOTIDE SEQUENCE</scope>
    <source>
        <strain evidence="9">Ploen Becks lab</strain>
    </source>
</reference>
<accession>A0A814RJ59</accession>
<feature type="signal peptide" evidence="7">
    <location>
        <begin position="1"/>
        <end position="19"/>
    </location>
</feature>
<gene>
    <name evidence="9" type="ORF">OXX778_LOCUS22616</name>
</gene>
<keyword evidence="2 6" id="KW-0378">Hydrolase</keyword>
<dbReference type="GO" id="GO:0008422">
    <property type="term" value="F:beta-glucosidase activity"/>
    <property type="evidence" value="ECO:0007669"/>
    <property type="project" value="TreeGrafter"/>
</dbReference>
<dbReference type="Gene3D" id="3.20.20.80">
    <property type="entry name" value="Glycosidases"/>
    <property type="match status" value="1"/>
</dbReference>
<evidence type="ECO:0000256" key="2">
    <source>
        <dbReference type="ARBA" id="ARBA00022801"/>
    </source>
</evidence>
<keyword evidence="3" id="KW-0119">Carbohydrate metabolism</keyword>
<feature type="chain" id="PRO_5032957515" description="Glycoside hydrolase family 5 domain-containing protein" evidence="7">
    <location>
        <begin position="20"/>
        <end position="351"/>
    </location>
</feature>
<comment type="similarity">
    <text evidence="1 6">Belongs to the glycosyl hydrolase 5 (cellulase A) family.</text>
</comment>
<dbReference type="GO" id="GO:0009986">
    <property type="term" value="C:cell surface"/>
    <property type="evidence" value="ECO:0007669"/>
    <property type="project" value="TreeGrafter"/>
</dbReference>
<keyword evidence="4 6" id="KW-0326">Glycosidase</keyword>
<sequence>MKFLTIIVLLAGLLNVSFAWFYTSGNKLFDSNKNEFIPRGINVASADWDAQFKPSVVMKAIAETGANSVRILWLKDEEIKAKGLNDNNLVDAIQQAINNKLIPIVHLWMDSGKIGDSNWDNREYLRQAGRWWVSKINLLKKFEDKLLINVLNEWSSWRKGRALNDQPGHNLSDFLWYAEDAIIPIRNTGWRGTLVIDSLAMAQSPHPVLQYGQQLINKDPLKNLIFSIHAYADWRDETPNNNYAPYDKSLLVSIVQKNIPIMLGEFSDRHPDSNKVEKYINAAKLMKICQDNRIGWIAWSWKGNGVVNGVDLSKMLDISYYHDKVSFTSWGYMLKNDPNGLRTAVKSSMFP</sequence>
<protein>
    <recommendedName>
        <fullName evidence="8">Glycoside hydrolase family 5 domain-containing protein</fullName>
    </recommendedName>
</protein>
<dbReference type="GO" id="GO:0005576">
    <property type="term" value="C:extracellular region"/>
    <property type="evidence" value="ECO:0007669"/>
    <property type="project" value="TreeGrafter"/>
</dbReference>
<evidence type="ECO:0000256" key="4">
    <source>
        <dbReference type="ARBA" id="ARBA00023295"/>
    </source>
</evidence>
<dbReference type="InterPro" id="IPR050386">
    <property type="entry name" value="Glycosyl_hydrolase_5"/>
</dbReference>
<evidence type="ECO:0000259" key="8">
    <source>
        <dbReference type="Pfam" id="PF00150"/>
    </source>
</evidence>
<dbReference type="AlphaFoldDB" id="A0A814RJ59"/>
<keyword evidence="10" id="KW-1185">Reference proteome</keyword>
<evidence type="ECO:0000256" key="6">
    <source>
        <dbReference type="RuleBase" id="RU361153"/>
    </source>
</evidence>
<dbReference type="OrthoDB" id="8185432at2759"/>
<name>A0A814RJ59_9BILA</name>
<keyword evidence="7" id="KW-0732">Signal</keyword>
<evidence type="ECO:0000256" key="7">
    <source>
        <dbReference type="SAM" id="SignalP"/>
    </source>
</evidence>
<dbReference type="Proteomes" id="UP000663879">
    <property type="component" value="Unassembled WGS sequence"/>
</dbReference>
<dbReference type="PANTHER" id="PTHR31297">
    <property type="entry name" value="GLUCAN ENDO-1,6-BETA-GLUCOSIDASE B"/>
    <property type="match status" value="1"/>
</dbReference>
<evidence type="ECO:0000313" key="10">
    <source>
        <dbReference type="Proteomes" id="UP000663879"/>
    </source>
</evidence>
<dbReference type="InterPro" id="IPR017853">
    <property type="entry name" value="GH"/>
</dbReference>
<evidence type="ECO:0000313" key="9">
    <source>
        <dbReference type="EMBL" id="CAF1134326.1"/>
    </source>
</evidence>
<evidence type="ECO:0000256" key="1">
    <source>
        <dbReference type="ARBA" id="ARBA00005641"/>
    </source>
</evidence>
<feature type="domain" description="Glycoside hydrolase family 5" evidence="8">
    <location>
        <begin position="30"/>
        <end position="304"/>
    </location>
</feature>
<dbReference type="InterPro" id="IPR001547">
    <property type="entry name" value="Glyco_hydro_5"/>
</dbReference>
<keyword evidence="5" id="KW-0624">Polysaccharide degradation</keyword>
<organism evidence="9 10">
    <name type="scientific">Brachionus calyciflorus</name>
    <dbReference type="NCBI Taxonomy" id="104777"/>
    <lineage>
        <taxon>Eukaryota</taxon>
        <taxon>Metazoa</taxon>
        <taxon>Spiralia</taxon>
        <taxon>Gnathifera</taxon>
        <taxon>Rotifera</taxon>
        <taxon>Eurotatoria</taxon>
        <taxon>Monogononta</taxon>
        <taxon>Pseudotrocha</taxon>
        <taxon>Ploima</taxon>
        <taxon>Brachionidae</taxon>
        <taxon>Brachionus</taxon>
    </lineage>
</organism>
<dbReference type="EMBL" id="CAJNOC010009906">
    <property type="protein sequence ID" value="CAF1134326.1"/>
    <property type="molecule type" value="Genomic_DNA"/>
</dbReference>
<dbReference type="Pfam" id="PF00150">
    <property type="entry name" value="Cellulase"/>
    <property type="match status" value="1"/>
</dbReference>
<proteinExistence type="inferred from homology"/>
<comment type="caution">
    <text evidence="9">The sequence shown here is derived from an EMBL/GenBank/DDBJ whole genome shotgun (WGS) entry which is preliminary data.</text>
</comment>
<evidence type="ECO:0000256" key="3">
    <source>
        <dbReference type="ARBA" id="ARBA00023277"/>
    </source>
</evidence>